<dbReference type="InterPro" id="IPR058163">
    <property type="entry name" value="LysR-type_TF_proteobact-type"/>
</dbReference>
<organism evidence="6 7">
    <name type="scientific">Rheinheimera marina</name>
    <dbReference type="NCBI Taxonomy" id="1774958"/>
    <lineage>
        <taxon>Bacteria</taxon>
        <taxon>Pseudomonadati</taxon>
        <taxon>Pseudomonadota</taxon>
        <taxon>Gammaproteobacteria</taxon>
        <taxon>Chromatiales</taxon>
        <taxon>Chromatiaceae</taxon>
        <taxon>Rheinheimera</taxon>
    </lineage>
</organism>
<keyword evidence="2" id="KW-0805">Transcription regulation</keyword>
<dbReference type="RefSeq" id="WP_377334971.1">
    <property type="nucleotide sequence ID" value="NZ_JBHSGB010000012.1"/>
</dbReference>
<keyword evidence="3" id="KW-0238">DNA-binding</keyword>
<evidence type="ECO:0000256" key="4">
    <source>
        <dbReference type="ARBA" id="ARBA00023163"/>
    </source>
</evidence>
<reference evidence="7" key="1">
    <citation type="journal article" date="2019" name="Int. J. Syst. Evol. Microbiol.">
        <title>The Global Catalogue of Microorganisms (GCM) 10K type strain sequencing project: providing services to taxonomists for standard genome sequencing and annotation.</title>
        <authorList>
            <consortium name="The Broad Institute Genomics Platform"/>
            <consortium name="The Broad Institute Genome Sequencing Center for Infectious Disease"/>
            <person name="Wu L."/>
            <person name="Ma J."/>
        </authorList>
    </citation>
    <scope>NUCLEOTIDE SEQUENCE [LARGE SCALE GENOMIC DNA]</scope>
    <source>
        <strain evidence="7">DT28</strain>
    </source>
</reference>
<dbReference type="PANTHER" id="PTHR30537">
    <property type="entry name" value="HTH-TYPE TRANSCRIPTIONAL REGULATOR"/>
    <property type="match status" value="1"/>
</dbReference>
<dbReference type="Pfam" id="PF03466">
    <property type="entry name" value="LysR_substrate"/>
    <property type="match status" value="1"/>
</dbReference>
<gene>
    <name evidence="6" type="ORF">ACFO3I_14175</name>
</gene>
<dbReference type="InterPro" id="IPR036388">
    <property type="entry name" value="WH-like_DNA-bd_sf"/>
</dbReference>
<evidence type="ECO:0000256" key="2">
    <source>
        <dbReference type="ARBA" id="ARBA00023015"/>
    </source>
</evidence>
<dbReference type="SUPFAM" id="SSF46785">
    <property type="entry name" value="Winged helix' DNA-binding domain"/>
    <property type="match status" value="1"/>
</dbReference>
<dbReference type="EMBL" id="JBHSGB010000012">
    <property type="protein sequence ID" value="MFC4656158.1"/>
    <property type="molecule type" value="Genomic_DNA"/>
</dbReference>
<name>A0ABV9JPF8_9GAMM</name>
<dbReference type="InterPro" id="IPR036390">
    <property type="entry name" value="WH_DNA-bd_sf"/>
</dbReference>
<evidence type="ECO:0000256" key="1">
    <source>
        <dbReference type="ARBA" id="ARBA00009437"/>
    </source>
</evidence>
<protein>
    <submittedName>
        <fullName evidence="6">LysR family transcriptional regulator</fullName>
    </submittedName>
</protein>
<dbReference type="PROSITE" id="PS50931">
    <property type="entry name" value="HTH_LYSR"/>
    <property type="match status" value="1"/>
</dbReference>
<dbReference type="Proteomes" id="UP001595962">
    <property type="component" value="Unassembled WGS sequence"/>
</dbReference>
<feature type="domain" description="HTH lysR-type" evidence="5">
    <location>
        <begin position="9"/>
        <end position="62"/>
    </location>
</feature>
<evidence type="ECO:0000259" key="5">
    <source>
        <dbReference type="PROSITE" id="PS50931"/>
    </source>
</evidence>
<evidence type="ECO:0000256" key="3">
    <source>
        <dbReference type="ARBA" id="ARBA00023125"/>
    </source>
</evidence>
<dbReference type="SUPFAM" id="SSF53850">
    <property type="entry name" value="Periplasmic binding protein-like II"/>
    <property type="match status" value="1"/>
</dbReference>
<dbReference type="InterPro" id="IPR000847">
    <property type="entry name" value="LysR_HTH_N"/>
</dbReference>
<comment type="caution">
    <text evidence="6">The sequence shown here is derived from an EMBL/GenBank/DDBJ whole genome shotgun (WGS) entry which is preliminary data.</text>
</comment>
<dbReference type="Pfam" id="PF00126">
    <property type="entry name" value="HTH_1"/>
    <property type="match status" value="1"/>
</dbReference>
<sequence length="295" mass="32671">MAIISQTEQLELLLAVHDSGSFSAAARLLDCQVAKVSRAVQQLEQHLSCSLFSRTTRRGEPTAEGRAFVLKVRQALYQLQQAEEELKLQQGQPSGVLRVDAASPFVLHQLLPLMHEFRQLYPAIQLELMSSDKLIDLIERRTDVAIRIGALSDSNLHARLLGRSRLHLVASPAYLQRFGTPTHAAQLNQHQWIGFADNSKLNLLPLTEPVTIAPVISASSGETLLQLCLAGHGIALLSNFMVRQAIDQGRLMEVLPGQLQSPHPRELVQAVYYSNSALSGRIKVFLHFLEGRLSL</sequence>
<keyword evidence="7" id="KW-1185">Reference proteome</keyword>
<proteinExistence type="inferred from homology"/>
<evidence type="ECO:0000313" key="6">
    <source>
        <dbReference type="EMBL" id="MFC4656158.1"/>
    </source>
</evidence>
<dbReference type="Gene3D" id="1.10.10.10">
    <property type="entry name" value="Winged helix-like DNA-binding domain superfamily/Winged helix DNA-binding domain"/>
    <property type="match status" value="1"/>
</dbReference>
<dbReference type="PANTHER" id="PTHR30537:SF20">
    <property type="entry name" value="TRANSCRIPTIONAL REGULATORY PROTEIN"/>
    <property type="match status" value="1"/>
</dbReference>
<evidence type="ECO:0000313" key="7">
    <source>
        <dbReference type="Proteomes" id="UP001595962"/>
    </source>
</evidence>
<keyword evidence="4" id="KW-0804">Transcription</keyword>
<dbReference type="Gene3D" id="3.40.190.10">
    <property type="entry name" value="Periplasmic binding protein-like II"/>
    <property type="match status" value="2"/>
</dbReference>
<accession>A0ABV9JPF8</accession>
<dbReference type="InterPro" id="IPR005119">
    <property type="entry name" value="LysR_subst-bd"/>
</dbReference>
<comment type="similarity">
    <text evidence="1">Belongs to the LysR transcriptional regulatory family.</text>
</comment>